<dbReference type="EMBL" id="JEMC01003289">
    <property type="protein sequence ID" value="KYF82330.1"/>
    <property type="molecule type" value="Genomic_DNA"/>
</dbReference>
<reference evidence="1 2" key="1">
    <citation type="submission" date="2014-02" db="EMBL/GenBank/DDBJ databases">
        <title>The small core and large imbalanced accessory genome model reveals a collaborative survival strategy of Sorangium cellulosum strains in nature.</title>
        <authorList>
            <person name="Han K."/>
            <person name="Peng R."/>
            <person name="Blom J."/>
            <person name="Li Y.-Z."/>
        </authorList>
    </citation>
    <scope>NUCLEOTIDE SEQUENCE [LARGE SCALE GENOMIC DNA]</scope>
    <source>
        <strain evidence="1 2">So0149</strain>
    </source>
</reference>
<proteinExistence type="predicted"/>
<sequence length="144" mass="16022">MASSRTAAARPAIDTTPMSGVSWSALSRYWGCVRMLVTAKLIWPRPSFSSATIVPPRRLAAVMQCAFVARTEGRTANAVQNPSRPEASMKIPFLERSWRLRPKLAFEGCSVPRRRSISLRRGSSGGRRASSARSWLISSWEERL</sequence>
<gene>
    <name evidence="1" type="ORF">BE18_28570</name>
</gene>
<accession>A0A150RQB6</accession>
<dbReference type="Proteomes" id="UP000075515">
    <property type="component" value="Unassembled WGS sequence"/>
</dbReference>
<protein>
    <submittedName>
        <fullName evidence="1">Uncharacterized protein</fullName>
    </submittedName>
</protein>
<evidence type="ECO:0000313" key="2">
    <source>
        <dbReference type="Proteomes" id="UP000075515"/>
    </source>
</evidence>
<evidence type="ECO:0000313" key="1">
    <source>
        <dbReference type="EMBL" id="KYF82330.1"/>
    </source>
</evidence>
<dbReference type="AlphaFoldDB" id="A0A150RQB6"/>
<organism evidence="1 2">
    <name type="scientific">Sorangium cellulosum</name>
    <name type="common">Polyangium cellulosum</name>
    <dbReference type="NCBI Taxonomy" id="56"/>
    <lineage>
        <taxon>Bacteria</taxon>
        <taxon>Pseudomonadati</taxon>
        <taxon>Myxococcota</taxon>
        <taxon>Polyangia</taxon>
        <taxon>Polyangiales</taxon>
        <taxon>Polyangiaceae</taxon>
        <taxon>Sorangium</taxon>
    </lineage>
</organism>
<name>A0A150RQB6_SORCE</name>
<comment type="caution">
    <text evidence="1">The sequence shown here is derived from an EMBL/GenBank/DDBJ whole genome shotgun (WGS) entry which is preliminary data.</text>
</comment>